<dbReference type="Gene3D" id="3.10.490.10">
    <property type="entry name" value="Gamma-glutamyl cyclotransferase-like"/>
    <property type="match status" value="1"/>
</dbReference>
<name>A0AAU7XTZ3_9GAMM</name>
<accession>A0AAU7XTZ3</accession>
<geneLocation type="plasmid" evidence="1">
    <name>plasA</name>
</geneLocation>
<organism evidence="1">
    <name type="scientific">Vreelandella sp. SM1641</name>
    <dbReference type="NCBI Taxonomy" id="3126101"/>
    <lineage>
        <taxon>Bacteria</taxon>
        <taxon>Pseudomonadati</taxon>
        <taxon>Pseudomonadota</taxon>
        <taxon>Gammaproteobacteria</taxon>
        <taxon>Oceanospirillales</taxon>
        <taxon>Halomonadaceae</taxon>
        <taxon>Vreelandella</taxon>
    </lineage>
</organism>
<dbReference type="EMBL" id="CP158485">
    <property type="protein sequence ID" value="XBY61306.1"/>
    <property type="molecule type" value="Genomic_DNA"/>
</dbReference>
<dbReference type="AlphaFoldDB" id="A0AAU7XTZ3"/>
<evidence type="ECO:0000313" key="1">
    <source>
        <dbReference type="EMBL" id="XBY61306.1"/>
    </source>
</evidence>
<reference evidence="1" key="1">
    <citation type="submission" date="2024-02" db="EMBL/GenBank/DDBJ databases">
        <title>Complete genome sequence of Vreelandella sp. SM1641, a marine exopolysaccharide-producing bacterium isolated from deep-sea hydrothermal sediment of the southwest Indian Ocean.</title>
        <authorList>
            <person name="Zhu H."/>
            <person name="Sun M."/>
        </authorList>
    </citation>
    <scope>NUCLEOTIDE SEQUENCE</scope>
    <source>
        <strain evidence="1">SM1641</strain>
        <plasmid evidence="1">plasA</plasmid>
    </source>
</reference>
<gene>
    <name evidence="1" type="ORF">V8F66_22350</name>
</gene>
<protein>
    <submittedName>
        <fullName evidence="1">Gamma-glutamylcyclotransferase</fullName>
    </submittedName>
</protein>
<dbReference type="KEGG" id="vrs:V8F66_22350"/>
<dbReference type="RefSeq" id="WP_235272578.1">
    <property type="nucleotide sequence ID" value="NZ_CP158485.1"/>
</dbReference>
<proteinExistence type="predicted"/>
<keyword evidence="1" id="KW-0614">Plasmid</keyword>
<sequence length="68" mass="7735">MWGKITSIGMRPYMWYKHHVVAGAREHGLPAAYVRALESIEARTDPDNERHARELVLHGLDDLLVRGA</sequence>